<dbReference type="EMBL" id="JADNRY010000006">
    <property type="protein sequence ID" value="KAF9076438.1"/>
    <property type="molecule type" value="Genomic_DNA"/>
</dbReference>
<dbReference type="Proteomes" id="UP000772434">
    <property type="component" value="Unassembled WGS sequence"/>
</dbReference>
<gene>
    <name evidence="2" type="ORF">BDP27DRAFT_1414315</name>
</gene>
<feature type="region of interest" description="Disordered" evidence="1">
    <location>
        <begin position="242"/>
        <end position="263"/>
    </location>
</feature>
<evidence type="ECO:0000313" key="3">
    <source>
        <dbReference type="Proteomes" id="UP000772434"/>
    </source>
</evidence>
<reference evidence="2" key="1">
    <citation type="submission" date="2020-11" db="EMBL/GenBank/DDBJ databases">
        <authorList>
            <consortium name="DOE Joint Genome Institute"/>
            <person name="Ahrendt S."/>
            <person name="Riley R."/>
            <person name="Andreopoulos W."/>
            <person name="Labutti K."/>
            <person name="Pangilinan J."/>
            <person name="Ruiz-Duenas F.J."/>
            <person name="Barrasa J.M."/>
            <person name="Sanchez-Garcia M."/>
            <person name="Camarero S."/>
            <person name="Miyauchi S."/>
            <person name="Serrano A."/>
            <person name="Linde D."/>
            <person name="Babiker R."/>
            <person name="Drula E."/>
            <person name="Ayuso-Fernandez I."/>
            <person name="Pacheco R."/>
            <person name="Padilla G."/>
            <person name="Ferreira P."/>
            <person name="Barriuso J."/>
            <person name="Kellner H."/>
            <person name="Castanera R."/>
            <person name="Alfaro M."/>
            <person name="Ramirez L."/>
            <person name="Pisabarro A.G."/>
            <person name="Kuo A."/>
            <person name="Tritt A."/>
            <person name="Lipzen A."/>
            <person name="He G."/>
            <person name="Yan M."/>
            <person name="Ng V."/>
            <person name="Cullen D."/>
            <person name="Martin F."/>
            <person name="Rosso M.-N."/>
            <person name="Henrissat B."/>
            <person name="Hibbett D."/>
            <person name="Martinez A.T."/>
            <person name="Grigoriev I.V."/>
        </authorList>
    </citation>
    <scope>NUCLEOTIDE SEQUENCE</scope>
    <source>
        <strain evidence="2">AH 40177</strain>
    </source>
</reference>
<comment type="caution">
    <text evidence="2">The sequence shown here is derived from an EMBL/GenBank/DDBJ whole genome shotgun (WGS) entry which is preliminary data.</text>
</comment>
<sequence>MVQRYLIIGPAEVQRNLKKPLPGLYPTMQFKVGGYRAPPLPLHIQCPDYPFAQLVYDRLQPFFSDRNNWAPAPRTVVTNFTATAEFQLVADMIEERGELIWAVKQGSKAGVEAIASVDNSKRNAEGQIYQEAFAFRSFTEAVKCEMLNDVSRTHLHFYSPAKEPERSAALRRTLLDPAPVIVKAETPDEDLGNPDSALAPDPGSPLPSAPSTPRRKGTLSTPSTPATLRWGNVLFAPSIDVRVNSPSPATSPGPRSPTRVRASRGKEFGHRLLTAEGFSPRHISDFEDMLLTASSVDDFCSEVGSSGSPLDMLGAEKVAIFWDLYKAF</sequence>
<evidence type="ECO:0000313" key="2">
    <source>
        <dbReference type="EMBL" id="KAF9076438.1"/>
    </source>
</evidence>
<organism evidence="2 3">
    <name type="scientific">Rhodocollybia butyracea</name>
    <dbReference type="NCBI Taxonomy" id="206335"/>
    <lineage>
        <taxon>Eukaryota</taxon>
        <taxon>Fungi</taxon>
        <taxon>Dikarya</taxon>
        <taxon>Basidiomycota</taxon>
        <taxon>Agaricomycotina</taxon>
        <taxon>Agaricomycetes</taxon>
        <taxon>Agaricomycetidae</taxon>
        <taxon>Agaricales</taxon>
        <taxon>Marasmiineae</taxon>
        <taxon>Omphalotaceae</taxon>
        <taxon>Rhodocollybia</taxon>
    </lineage>
</organism>
<dbReference type="AlphaFoldDB" id="A0A9P5Q865"/>
<feature type="region of interest" description="Disordered" evidence="1">
    <location>
        <begin position="185"/>
        <end position="225"/>
    </location>
</feature>
<dbReference type="OrthoDB" id="3063120at2759"/>
<accession>A0A9P5Q865</accession>
<evidence type="ECO:0000256" key="1">
    <source>
        <dbReference type="SAM" id="MobiDB-lite"/>
    </source>
</evidence>
<keyword evidence="3" id="KW-1185">Reference proteome</keyword>
<proteinExistence type="predicted"/>
<name>A0A9P5Q865_9AGAR</name>
<protein>
    <submittedName>
        <fullName evidence="2">Uncharacterized protein</fullName>
    </submittedName>
</protein>